<evidence type="ECO:0000256" key="4">
    <source>
        <dbReference type="ARBA" id="ARBA00023329"/>
    </source>
</evidence>
<evidence type="ECO:0000313" key="6">
    <source>
        <dbReference type="Proteomes" id="UP000886611"/>
    </source>
</evidence>
<dbReference type="PANTHER" id="PTHR31937">
    <property type="entry name" value="TRANSMEMBRANE PROTEIN 163"/>
    <property type="match status" value="1"/>
</dbReference>
<dbReference type="AlphaFoldDB" id="A0A8X7X0J2"/>
<accession>A0A8X7X0J2</accession>
<dbReference type="GO" id="GO:0008270">
    <property type="term" value="F:zinc ion binding"/>
    <property type="evidence" value="ECO:0007669"/>
    <property type="project" value="TreeGrafter"/>
</dbReference>
<proteinExistence type="predicted"/>
<gene>
    <name evidence="5" type="primary">Tmem163_1</name>
    <name evidence="5" type="ORF">GTO96_0019760</name>
</gene>
<protein>
    <submittedName>
        <fullName evidence="5">TM163 protein</fullName>
    </submittedName>
</protein>
<feature type="non-terminal residue" evidence="5">
    <location>
        <position position="188"/>
    </location>
</feature>
<dbReference type="PANTHER" id="PTHR31937:SF2">
    <property type="entry name" value="TRANSMEMBRANE PROTEIN 163"/>
    <property type="match status" value="1"/>
</dbReference>
<organism evidence="5 6">
    <name type="scientific">Polypterus senegalus</name>
    <name type="common">Senegal bichir</name>
    <dbReference type="NCBI Taxonomy" id="55291"/>
    <lineage>
        <taxon>Eukaryota</taxon>
        <taxon>Metazoa</taxon>
        <taxon>Chordata</taxon>
        <taxon>Craniata</taxon>
        <taxon>Vertebrata</taxon>
        <taxon>Euteleostomi</taxon>
        <taxon>Actinopterygii</taxon>
        <taxon>Polypteriformes</taxon>
        <taxon>Polypteridae</taxon>
        <taxon>Polypterus</taxon>
    </lineage>
</organism>
<keyword evidence="4" id="KW-0968">Cytoplasmic vesicle</keyword>
<dbReference type="EMBL" id="JAATIS010005477">
    <property type="protein sequence ID" value="KAG2458965.1"/>
    <property type="molecule type" value="Genomic_DNA"/>
</dbReference>
<dbReference type="GO" id="GO:0030672">
    <property type="term" value="C:synaptic vesicle membrane"/>
    <property type="evidence" value="ECO:0007669"/>
    <property type="project" value="TreeGrafter"/>
</dbReference>
<comment type="caution">
    <text evidence="5">The sequence shown here is derived from an EMBL/GenBank/DDBJ whole genome shotgun (WGS) entry which is preliminary data.</text>
</comment>
<evidence type="ECO:0000256" key="3">
    <source>
        <dbReference type="ARBA" id="ARBA00022833"/>
    </source>
</evidence>
<sequence>MTDSSAPDLLTAPDPVILDPSARNGQCAPPEHSHPAKRGSPGDHLNMDLDHEMKISESVQFSDGVENRGLLESSTRLKPHEAQSYRKKALWVSWASIVVTLVLAVAAFEKERSYTIPHAFMLTPIRPSDMKRHLAVLFHKLVKQSNYCQGVGELLKVRFGNLRLSIAHSLSRDADLATCDSSNTGKEC</sequence>
<evidence type="ECO:0000256" key="2">
    <source>
        <dbReference type="ARBA" id="ARBA00004541"/>
    </source>
</evidence>
<reference evidence="5 6" key="1">
    <citation type="journal article" date="2021" name="Cell">
        <title>Tracing the genetic footprints of vertebrate landing in non-teleost ray-finned fishes.</title>
        <authorList>
            <person name="Bi X."/>
            <person name="Wang K."/>
            <person name="Yang L."/>
            <person name="Pan H."/>
            <person name="Jiang H."/>
            <person name="Wei Q."/>
            <person name="Fang M."/>
            <person name="Yu H."/>
            <person name="Zhu C."/>
            <person name="Cai Y."/>
            <person name="He Y."/>
            <person name="Gan X."/>
            <person name="Zeng H."/>
            <person name="Yu D."/>
            <person name="Zhu Y."/>
            <person name="Jiang H."/>
            <person name="Qiu Q."/>
            <person name="Yang H."/>
            <person name="Zhang Y.E."/>
            <person name="Wang W."/>
            <person name="Zhu M."/>
            <person name="He S."/>
            <person name="Zhang G."/>
        </authorList>
    </citation>
    <scope>NUCLEOTIDE SEQUENCE [LARGE SCALE GENOMIC DNA]</scope>
    <source>
        <strain evidence="5">Bchr_013</strain>
    </source>
</reference>
<name>A0A8X7X0J2_POLSE</name>
<dbReference type="InterPro" id="IPR026765">
    <property type="entry name" value="Tmem163"/>
</dbReference>
<evidence type="ECO:0000256" key="1">
    <source>
        <dbReference type="ARBA" id="ARBA00004127"/>
    </source>
</evidence>
<keyword evidence="3" id="KW-0862">Zinc</keyword>
<feature type="non-terminal residue" evidence="5">
    <location>
        <position position="1"/>
    </location>
</feature>
<dbReference type="Proteomes" id="UP000886611">
    <property type="component" value="Unassembled WGS sequence"/>
</dbReference>
<keyword evidence="6" id="KW-1185">Reference proteome</keyword>
<comment type="subcellular location">
    <subcellularLocation>
        <location evidence="2">Cytoplasmic vesicle</location>
    </subcellularLocation>
    <subcellularLocation>
        <location evidence="1">Endomembrane system</location>
        <topology evidence="1">Multi-pass membrane protein</topology>
    </subcellularLocation>
</comment>
<evidence type="ECO:0000313" key="5">
    <source>
        <dbReference type="EMBL" id="KAG2458965.1"/>
    </source>
</evidence>